<proteinExistence type="predicted"/>
<organism evidence="2">
    <name type="scientific">uncultured Friedmanniella sp</name>
    <dbReference type="NCBI Taxonomy" id="335381"/>
    <lineage>
        <taxon>Bacteria</taxon>
        <taxon>Bacillati</taxon>
        <taxon>Actinomycetota</taxon>
        <taxon>Actinomycetes</taxon>
        <taxon>Propionibacteriales</taxon>
        <taxon>Nocardioidaceae</taxon>
        <taxon>Friedmanniella</taxon>
        <taxon>environmental samples</taxon>
    </lineage>
</organism>
<feature type="region of interest" description="Disordered" evidence="1">
    <location>
        <begin position="117"/>
        <end position="205"/>
    </location>
</feature>
<dbReference type="EMBL" id="CADCTS010000299">
    <property type="protein sequence ID" value="CAA9311552.1"/>
    <property type="molecule type" value="Genomic_DNA"/>
</dbReference>
<evidence type="ECO:0000256" key="1">
    <source>
        <dbReference type="SAM" id="MobiDB-lite"/>
    </source>
</evidence>
<feature type="compositionally biased region" description="Basic and acidic residues" evidence="1">
    <location>
        <begin position="355"/>
        <end position="370"/>
    </location>
</feature>
<feature type="non-terminal residue" evidence="2">
    <location>
        <position position="401"/>
    </location>
</feature>
<feature type="region of interest" description="Disordered" evidence="1">
    <location>
        <begin position="350"/>
        <end position="401"/>
    </location>
</feature>
<protein>
    <submittedName>
        <fullName evidence="2">Uncharacterized protein</fullName>
    </submittedName>
</protein>
<name>A0A6J4KQ84_9ACTN</name>
<feature type="non-terminal residue" evidence="2">
    <location>
        <position position="1"/>
    </location>
</feature>
<feature type="compositionally biased region" description="Basic residues" evidence="1">
    <location>
        <begin position="371"/>
        <end position="380"/>
    </location>
</feature>
<evidence type="ECO:0000313" key="2">
    <source>
        <dbReference type="EMBL" id="CAA9311552.1"/>
    </source>
</evidence>
<feature type="compositionally biased region" description="Low complexity" evidence="1">
    <location>
        <begin position="152"/>
        <end position="171"/>
    </location>
</feature>
<feature type="compositionally biased region" description="Basic and acidic residues" evidence="1">
    <location>
        <begin position="141"/>
        <end position="150"/>
    </location>
</feature>
<feature type="compositionally biased region" description="Gly residues" evidence="1">
    <location>
        <begin position="121"/>
        <end position="133"/>
    </location>
</feature>
<feature type="region of interest" description="Disordered" evidence="1">
    <location>
        <begin position="250"/>
        <end position="277"/>
    </location>
</feature>
<gene>
    <name evidence="2" type="ORF">AVDCRST_MAG48-2098</name>
</gene>
<feature type="region of interest" description="Disordered" evidence="1">
    <location>
        <begin position="40"/>
        <end position="60"/>
    </location>
</feature>
<feature type="compositionally biased region" description="Basic residues" evidence="1">
    <location>
        <begin position="186"/>
        <end position="205"/>
    </location>
</feature>
<feature type="compositionally biased region" description="Basic and acidic residues" evidence="1">
    <location>
        <begin position="257"/>
        <end position="271"/>
    </location>
</feature>
<accession>A0A6J4KQ84</accession>
<dbReference type="AlphaFoldDB" id="A0A6J4KQ84"/>
<reference evidence="2" key="1">
    <citation type="submission" date="2020-02" db="EMBL/GenBank/DDBJ databases">
        <authorList>
            <person name="Meier V. D."/>
        </authorList>
    </citation>
    <scope>NUCLEOTIDE SEQUENCE</scope>
    <source>
        <strain evidence="2">AVDCRST_MAG48</strain>
    </source>
</reference>
<sequence>DPSTTRGAAAGRGPAAVRRCRGDPALGHLLRQGLALAAVDDRPAGLRPRRAGHAGGPEHLRDDHALLEPLLHLPADRRGADGAAGVRPLRVLAGRLDAGPGRGAAVGAAPLPGAARVGARPAGGGGGAGGGAGPHHPGLRAGEHAADGARGRGPAARPAGRAPAGPAGNPHRAGRGDQADADAVRRLRVPRRPPPGRRHRGGELRRVHRDRRGAAALGDARVLLRAVRRRHPHRLAALHREPVAARRLLPPRRHLPDRHAGRAGGGRDRGPAGHPGRRALVAAGRAGLRRRAGRAVHLPGLAAVLDPPLRLDRADGRGRRPLRHPALGAAAGRGLGALGLRLPAAGRAALRRRPRADLRRAPAAGREPRAGARRRPRRRPGLAAGGQHPDGPPDRRRRRPL</sequence>
<feature type="compositionally biased region" description="Basic and acidic residues" evidence="1">
    <location>
        <begin position="174"/>
        <end position="185"/>
    </location>
</feature>